<name>A0A290QLK5_9BACT</name>
<proteinExistence type="predicted"/>
<gene>
    <name evidence="2" type="ORF">CMV30_16080</name>
</gene>
<keyword evidence="1" id="KW-1133">Transmembrane helix</keyword>
<evidence type="ECO:0008006" key="4">
    <source>
        <dbReference type="Google" id="ProtNLM"/>
    </source>
</evidence>
<organism evidence="2 3">
    <name type="scientific">Nibricoccus aquaticus</name>
    <dbReference type="NCBI Taxonomy" id="2576891"/>
    <lineage>
        <taxon>Bacteria</taxon>
        <taxon>Pseudomonadati</taxon>
        <taxon>Verrucomicrobiota</taxon>
        <taxon>Opitutia</taxon>
        <taxon>Opitutales</taxon>
        <taxon>Opitutaceae</taxon>
        <taxon>Nibricoccus</taxon>
    </lineage>
</organism>
<dbReference type="KEGG" id="vbh:CMV30_16080"/>
<dbReference type="Gene3D" id="1.20.120.1760">
    <property type="match status" value="1"/>
</dbReference>
<accession>A0A290QLK5</accession>
<reference evidence="2 3" key="1">
    <citation type="submission" date="2017-09" db="EMBL/GenBank/DDBJ databases">
        <title>Complete genome sequence of Verrucomicrobial strain HZ-65, isolated from freshwater.</title>
        <authorList>
            <person name="Choi A."/>
        </authorList>
    </citation>
    <scope>NUCLEOTIDE SEQUENCE [LARGE SCALE GENOMIC DNA]</scope>
    <source>
        <strain evidence="2 3">HZ-65</strain>
    </source>
</reference>
<feature type="transmembrane region" description="Helical" evidence="1">
    <location>
        <begin position="47"/>
        <end position="73"/>
    </location>
</feature>
<protein>
    <recommendedName>
        <fullName evidence="4">CDP-diacylglycerol--glycerol-3-phosphate 3-phosphatidyltransferase</fullName>
    </recommendedName>
</protein>
<dbReference type="InterPro" id="IPR043130">
    <property type="entry name" value="CDP-OH_PTrfase_TM_dom"/>
</dbReference>
<evidence type="ECO:0000313" key="3">
    <source>
        <dbReference type="Proteomes" id="UP000217265"/>
    </source>
</evidence>
<keyword evidence="1" id="KW-0812">Transmembrane</keyword>
<dbReference type="Proteomes" id="UP000217265">
    <property type="component" value="Chromosome"/>
</dbReference>
<dbReference type="AlphaFoldDB" id="A0A290QLK5"/>
<evidence type="ECO:0000313" key="2">
    <source>
        <dbReference type="EMBL" id="ATC65341.1"/>
    </source>
</evidence>
<evidence type="ECO:0000256" key="1">
    <source>
        <dbReference type="SAM" id="Phobius"/>
    </source>
</evidence>
<dbReference type="EMBL" id="CP023344">
    <property type="protein sequence ID" value="ATC65341.1"/>
    <property type="molecule type" value="Genomic_DNA"/>
</dbReference>
<keyword evidence="3" id="KW-1185">Reference proteome</keyword>
<keyword evidence="1" id="KW-0472">Membrane</keyword>
<feature type="transmembrane region" description="Helical" evidence="1">
    <location>
        <begin position="85"/>
        <end position="118"/>
    </location>
</feature>
<sequence length="135" mass="13792">MVAVEGGFKTKSGEIFNELPDRFADAFILVGAGFAAGGYEYGLTLGWVAALLAVGTAYVRALGAAAGAGQCFLGPMAKQHRMAAMTVACVGAVVAGFFGYGACVIFVALAVVVVGTAITVGRRTLWVVRTLEAKP</sequence>